<gene>
    <name evidence="1" type="ORF">CPT_Miami_183</name>
</gene>
<protein>
    <submittedName>
        <fullName evidence="1">Uncharacterized protein</fullName>
    </submittedName>
</protein>
<sequence>MILQAVSVGGKKTTIEIEEGLVNVWLLAKHDVFLQNLPPLVCHALIKEHIERNITRRPDIPLTAQVRELMYRDITIKLNGKPNSVIPVIKVRPSKTRNQLNRIVKEYFTVNSMEFDKKLTVGEMRKLEKYLLSFYKEPVEIHKKEFPNGVYKLTGVEYENERFEITFSDDFFFALFKGPEYRVQ</sequence>
<dbReference type="Proteomes" id="UP000662782">
    <property type="component" value="Segment"/>
</dbReference>
<accession>A0A873WGN8</accession>
<proteinExistence type="predicted"/>
<name>A0A873WGN8_9CAUD</name>
<organism evidence="1 2">
    <name type="scientific">Klebsiella phage Miami</name>
    <dbReference type="NCBI Taxonomy" id="2767581"/>
    <lineage>
        <taxon>Viruses</taxon>
        <taxon>Duplodnaviria</taxon>
        <taxon>Heunggongvirae</taxon>
        <taxon>Uroviricota</taxon>
        <taxon>Caudoviricetes</taxon>
        <taxon>Chimalliviridae</taxon>
        <taxon>Miamivirus</taxon>
        <taxon>Miamivirus miami</taxon>
    </lineage>
</organism>
<reference evidence="1 2" key="1">
    <citation type="submission" date="2020-07" db="EMBL/GenBank/DDBJ databases">
        <title>Complete genome sequence of Klebsiella pneumoniae phage Miami.</title>
        <authorList>
            <person name="Mora D.A."/>
            <person name="Lessor L."/>
            <person name="Gill J."/>
            <person name="Liu M."/>
        </authorList>
    </citation>
    <scope>NUCLEOTIDE SEQUENCE [LARGE SCALE GENOMIC DNA]</scope>
</reference>
<evidence type="ECO:0000313" key="2">
    <source>
        <dbReference type="Proteomes" id="UP000662782"/>
    </source>
</evidence>
<evidence type="ECO:0000313" key="1">
    <source>
        <dbReference type="EMBL" id="QPB09278.1"/>
    </source>
</evidence>
<dbReference type="EMBL" id="MT701590">
    <property type="protein sequence ID" value="QPB09278.1"/>
    <property type="molecule type" value="Genomic_DNA"/>
</dbReference>
<keyword evidence="2" id="KW-1185">Reference proteome</keyword>